<feature type="compositionally biased region" description="Low complexity" evidence="2">
    <location>
        <begin position="1525"/>
        <end position="1540"/>
    </location>
</feature>
<evidence type="ECO:0000256" key="2">
    <source>
        <dbReference type="SAM" id="MobiDB-lite"/>
    </source>
</evidence>
<dbReference type="Pfam" id="PF23325">
    <property type="entry name" value="TPR_28"/>
    <property type="match status" value="1"/>
</dbReference>
<feature type="region of interest" description="Disordered" evidence="2">
    <location>
        <begin position="1261"/>
        <end position="1282"/>
    </location>
</feature>
<dbReference type="InterPro" id="IPR035999">
    <property type="entry name" value="Sec7_dom_sf"/>
</dbReference>
<sequence length="1638" mass="176318">MQSPHRTALLLNHEIAAVVTAMRQRSKWALISSRYTRLQDDEAGEDPLLDDFKELRRRIFHWHDWSQVAPKDYLEPFLAVILSPETSGPVTGVALTSVLRMLEHYTLGESATGQAEVMQAVADATARCRFESTDVVSDHVTLFKILQVLLACVKCPGGCLLTNDNVINIFQASFRIGHGDAHKVSNELLTQASRQMLVEMVYLLFQRIGDLPDTTALPGATATARLQVNAEVAPTAGSALTALENGSAHAARTASGVSLLPAASADTDSHAAEHTPLIPPEGDGNGNVPAGLVSVDAQQQQQAAQPSRRDNPLYETGQGPGDQLQRGGSGGVAAPLSNGDESDSHGLESINEVLGFMVSLITSQDDGTLMDMTVFGLELMHTALQAGGPGFEKHEGAMTLLREDVWPALCAIAQSSPQMAAQAASHMRALAGACQVALSLYVHLGKHLLLQVEAFVSLLLARLADGRSGATELQEVALEGLLDLCNQPGFVRDAYINLDCRIERSNLFEGVCATLSKAAFPVQRPLASVHVSALDGLMSIMSALSRGCARPVAVAWEDDELVATPAECSAIWDARCQGDAPPVFEQRRQRLPHNPGEVDSPKTRARVAAEEAAWQQAQSALLEKALKSRLAVATDHFNRSPSKGFDYLQGMGLLGEEMEAAAVGQILRFCPGLNKVTIGELLGENDDFHLAALDHFTQTFQFEGMTFDTAIRMYLESFRLPGEAQKINRIMETFGAHYHRQCPDTFRNADAVYVLAYSVIILNTDQHNNQVKKKMTCEEFIRNNRGINAGENLPKDFLTGVYDSISRNEIRITSDNAGGGRPSPVLWADLGQQSRSARGHMLDLGPGGIPGVDREMFALMWSPTVAAVSVVLDHAEDESAVRLALDGLQCAARLAQYHRLDQVMDSLVVSLCKWTTLLDPNVPKPTVAFGEHPKACMAMEVVFQVAHRYGDSLRAGWRNILECVVRLYQLGLLPSAVLVMEADGDPAAAALRLPRPAARRSSTATSLISRAFSSLISIEGSESGPPTGEAGQREMAATKRTVECVEKCLLKELFADTKFLRAESLVELVKAIMWASGPIMRIAASGEPSDTAEVCLELVIAVTLRNRDRVMLMWSLVHDYLALIVAPEAARRDSPLIARAALGLLRVCQRLLPYKADCAPPLLRSLQLLLRLNDTVAWELATRLAAEVLVLAGPTAFEALSAAAAADVLTEPAFTPVLQACAVIVERHCKEANVERTLQALSLVEVMFTYVCRVAASESQAEASKDQQESQPGLVDVSYSPQSPQAIDWSSLPEIPQALTPLDLSHPSTPTESKRQLTAAEMWVALVQVLARSGAELNETVCNHTLVILQRVLGAGDGPQLPGILWVQVLGDIILPLVAKVGQRLGHVRGREAPAAARSLRMAAGLLSKGLLQHLTVMAPVPQFADLWARSLLAFQECTKTRREEVTEFIPEALKNMLLVMAQQEVLIPSWQDTQGRNMWETTWQRAHTISSGLTPALLTASGLYQPPPPPSSSPPQTPPPLAGADAPQTSPTSSAAAVPEDVRPDVRSSAPPGDLAAAAHPSQEPATRQSPSLDPPPHAQGQVDEGAASTDALAIQEREPGSEYVSADGGPADPRDEARPSAGNAEPDAASANAYVC</sequence>
<dbReference type="InterPro" id="IPR023394">
    <property type="entry name" value="Sec7_C_sf"/>
</dbReference>
<protein>
    <recommendedName>
        <fullName evidence="3">SEC7 domain-containing protein</fullName>
    </recommendedName>
</protein>
<dbReference type="GO" id="GO:0005829">
    <property type="term" value="C:cytosol"/>
    <property type="evidence" value="ECO:0007669"/>
    <property type="project" value="UniProtKB-SubCell"/>
</dbReference>
<dbReference type="SMART" id="SM00222">
    <property type="entry name" value="Sec7"/>
    <property type="match status" value="1"/>
</dbReference>
<dbReference type="GO" id="GO:0005085">
    <property type="term" value="F:guanyl-nucleotide exchange factor activity"/>
    <property type="evidence" value="ECO:0007669"/>
    <property type="project" value="InterPro"/>
</dbReference>
<reference evidence="4 5" key="1">
    <citation type="journal article" date="2024" name="Nat. Commun.">
        <title>Phylogenomics reveals the evolutionary origins of lichenization in chlorophyte algae.</title>
        <authorList>
            <person name="Puginier C."/>
            <person name="Libourel C."/>
            <person name="Otte J."/>
            <person name="Skaloud P."/>
            <person name="Haon M."/>
            <person name="Grisel S."/>
            <person name="Petersen M."/>
            <person name="Berrin J.G."/>
            <person name="Delaux P.M."/>
            <person name="Dal Grande F."/>
            <person name="Keller J."/>
        </authorList>
    </citation>
    <scope>NUCLEOTIDE SEQUENCE [LARGE SCALE GENOMIC DNA]</scope>
    <source>
        <strain evidence="4 5">SAG 2036</strain>
    </source>
</reference>
<dbReference type="GO" id="GO:0016192">
    <property type="term" value="P:vesicle-mediated transport"/>
    <property type="evidence" value="ECO:0007669"/>
    <property type="project" value="UniProtKB-ARBA"/>
</dbReference>
<dbReference type="InterPro" id="IPR032691">
    <property type="entry name" value="Mon2/Sec7/BIG1-like_HUS"/>
</dbReference>
<evidence type="ECO:0000256" key="1">
    <source>
        <dbReference type="ARBA" id="ARBA00004514"/>
    </source>
</evidence>
<feature type="compositionally biased region" description="Pro residues" evidence="2">
    <location>
        <begin position="1506"/>
        <end position="1522"/>
    </location>
</feature>
<dbReference type="GO" id="GO:0032012">
    <property type="term" value="P:regulation of ARF protein signal transduction"/>
    <property type="evidence" value="ECO:0007669"/>
    <property type="project" value="InterPro"/>
</dbReference>
<dbReference type="Pfam" id="PF01369">
    <property type="entry name" value="Sec7"/>
    <property type="match status" value="1"/>
</dbReference>
<evidence type="ECO:0000313" key="4">
    <source>
        <dbReference type="EMBL" id="KAK9805842.1"/>
    </source>
</evidence>
<accession>A0AAW1PCN2</accession>
<dbReference type="FunFam" id="1.10.1000.11:FF:000002">
    <property type="entry name" value="Cytohesin 1"/>
    <property type="match status" value="1"/>
</dbReference>
<feature type="region of interest" description="Disordered" evidence="2">
    <location>
        <begin position="263"/>
        <end position="345"/>
    </location>
</feature>
<dbReference type="EMBL" id="JALJOQ010000041">
    <property type="protein sequence ID" value="KAK9805842.1"/>
    <property type="molecule type" value="Genomic_DNA"/>
</dbReference>
<comment type="subcellular location">
    <subcellularLocation>
        <location evidence="1">Cytoplasm</location>
        <location evidence="1">Cytosol</location>
    </subcellularLocation>
</comment>
<gene>
    <name evidence="4" type="ORF">WJX73_006663</name>
</gene>
<proteinExistence type="predicted"/>
<dbReference type="GO" id="GO:0012505">
    <property type="term" value="C:endomembrane system"/>
    <property type="evidence" value="ECO:0007669"/>
    <property type="project" value="UniProtKB-ARBA"/>
</dbReference>
<feature type="region of interest" description="Disordered" evidence="2">
    <location>
        <begin position="1500"/>
        <end position="1638"/>
    </location>
</feature>
<dbReference type="InterPro" id="IPR000904">
    <property type="entry name" value="Sec7_dom"/>
</dbReference>
<dbReference type="Gene3D" id="1.10.1000.11">
    <property type="entry name" value="Arf Nucleotide-binding Site Opener,domain 2"/>
    <property type="match status" value="1"/>
</dbReference>
<evidence type="ECO:0000313" key="5">
    <source>
        <dbReference type="Proteomes" id="UP001465755"/>
    </source>
</evidence>
<evidence type="ECO:0000259" key="3">
    <source>
        <dbReference type="PROSITE" id="PS50190"/>
    </source>
</evidence>
<dbReference type="Proteomes" id="UP001465755">
    <property type="component" value="Unassembled WGS sequence"/>
</dbReference>
<dbReference type="PANTHER" id="PTHR10663:SF388">
    <property type="entry name" value="GOLGI-SPECIFIC BREFELDIN A-RESISTANCE GUANINE NUCLEOTIDE EXCHANGE FACTOR 1"/>
    <property type="match status" value="1"/>
</dbReference>
<dbReference type="PANTHER" id="PTHR10663">
    <property type="entry name" value="GUANYL-NUCLEOTIDE EXCHANGE FACTOR"/>
    <property type="match status" value="1"/>
</dbReference>
<comment type="caution">
    <text evidence="4">The sequence shown here is derived from an EMBL/GenBank/DDBJ whole genome shotgun (WGS) entry which is preliminary data.</text>
</comment>
<name>A0AAW1PCN2_9CHLO</name>
<dbReference type="Gene3D" id="1.10.220.20">
    <property type="match status" value="1"/>
</dbReference>
<dbReference type="Pfam" id="PF12783">
    <property type="entry name" value="Sec7-like_HUS"/>
    <property type="match status" value="1"/>
</dbReference>
<dbReference type="InterPro" id="IPR056604">
    <property type="entry name" value="GBF1-like_TPR"/>
</dbReference>
<dbReference type="CDD" id="cd00171">
    <property type="entry name" value="Sec7"/>
    <property type="match status" value="1"/>
</dbReference>
<dbReference type="PROSITE" id="PS50190">
    <property type="entry name" value="SEC7"/>
    <property type="match status" value="1"/>
</dbReference>
<feature type="domain" description="SEC7" evidence="3">
    <location>
        <begin position="619"/>
        <end position="808"/>
    </location>
</feature>
<organism evidence="4 5">
    <name type="scientific">Symbiochloris irregularis</name>
    <dbReference type="NCBI Taxonomy" id="706552"/>
    <lineage>
        <taxon>Eukaryota</taxon>
        <taxon>Viridiplantae</taxon>
        <taxon>Chlorophyta</taxon>
        <taxon>core chlorophytes</taxon>
        <taxon>Trebouxiophyceae</taxon>
        <taxon>Trebouxiales</taxon>
        <taxon>Trebouxiaceae</taxon>
        <taxon>Symbiochloris</taxon>
    </lineage>
</organism>
<dbReference type="SUPFAM" id="SSF48425">
    <property type="entry name" value="Sec7 domain"/>
    <property type="match status" value="1"/>
</dbReference>
<keyword evidence="5" id="KW-1185">Reference proteome</keyword>